<dbReference type="EMBL" id="JAUHJS010000001">
    <property type="protein sequence ID" value="MDN4163988.1"/>
    <property type="molecule type" value="Genomic_DNA"/>
</dbReference>
<organism evidence="6 7">
    <name type="scientific">Shiella aurantiaca</name>
    <dbReference type="NCBI Taxonomy" id="3058365"/>
    <lineage>
        <taxon>Bacteria</taxon>
        <taxon>Pseudomonadati</taxon>
        <taxon>Bacteroidota</taxon>
        <taxon>Cytophagia</taxon>
        <taxon>Cytophagales</taxon>
        <taxon>Shiellaceae</taxon>
        <taxon>Shiella</taxon>
    </lineage>
</organism>
<dbReference type="InterPro" id="IPR050950">
    <property type="entry name" value="HTH-type_LysR_regulators"/>
</dbReference>
<dbReference type="InterPro" id="IPR005119">
    <property type="entry name" value="LysR_subst-bd"/>
</dbReference>
<proteinExistence type="inferred from homology"/>
<dbReference type="Pfam" id="PF03466">
    <property type="entry name" value="LysR_substrate"/>
    <property type="match status" value="1"/>
</dbReference>
<evidence type="ECO:0000256" key="2">
    <source>
        <dbReference type="ARBA" id="ARBA00023015"/>
    </source>
</evidence>
<comment type="caution">
    <text evidence="6">The sequence shown here is derived from an EMBL/GenBank/DDBJ whole genome shotgun (WGS) entry which is preliminary data.</text>
</comment>
<reference evidence="6" key="1">
    <citation type="submission" date="2023-06" db="EMBL/GenBank/DDBJ databases">
        <title>Cytophagales bacterium Strain LB-30, isolated from soil.</title>
        <authorList>
            <person name="Liu B."/>
        </authorList>
    </citation>
    <scope>NUCLEOTIDE SEQUENCE</scope>
    <source>
        <strain evidence="6">LB-30</strain>
    </source>
</reference>
<evidence type="ECO:0000256" key="3">
    <source>
        <dbReference type="ARBA" id="ARBA00023125"/>
    </source>
</evidence>
<dbReference type="PRINTS" id="PR00039">
    <property type="entry name" value="HTHLYSR"/>
</dbReference>
<comment type="similarity">
    <text evidence="1">Belongs to the LysR transcriptional regulatory family.</text>
</comment>
<dbReference type="PANTHER" id="PTHR30419:SF29">
    <property type="entry name" value="LYSR-FAMILY TRANSCRIPTIONAL REGULATOR"/>
    <property type="match status" value="1"/>
</dbReference>
<dbReference type="Gene3D" id="1.10.10.10">
    <property type="entry name" value="Winged helix-like DNA-binding domain superfamily/Winged helix DNA-binding domain"/>
    <property type="match status" value="1"/>
</dbReference>
<dbReference type="RefSeq" id="WP_320002517.1">
    <property type="nucleotide sequence ID" value="NZ_JAUHJS010000001.1"/>
</dbReference>
<sequence>MTLAQLQYAISLRKHGSFKKAAEHLAITQPALSLQIQKLEDEIGMVLFDRSRSPIAPTADGSSFLLRAEEIVFNVQKLEHFVQELSQDFHGKLTIGIIPTLAPFLTPLFIEELQNDYPKLEIDIVEMLTDQVIEGVRNGDLDAGLLSTPCRVFGIQTTPLFYERFFFYTSGKEGMANDIRLENIDYQKLWLLNEGNCFRDQINNFCDLNAIRKNKRFVYRSNSIDSLIRIVDAKGGMTILPELTTLSLDEQQEQQISPIGNKAREIGLITRNHCGKERFIEKLTSYIRKNIPSKMLIPNGLTIVDPEIA</sequence>
<keyword evidence="2" id="KW-0805">Transcription regulation</keyword>
<name>A0ABT8F0R6_9BACT</name>
<dbReference type="Proteomes" id="UP001168552">
    <property type="component" value="Unassembled WGS sequence"/>
</dbReference>
<evidence type="ECO:0000259" key="5">
    <source>
        <dbReference type="PROSITE" id="PS50931"/>
    </source>
</evidence>
<keyword evidence="7" id="KW-1185">Reference proteome</keyword>
<dbReference type="PROSITE" id="PS50931">
    <property type="entry name" value="HTH_LYSR"/>
    <property type="match status" value="1"/>
</dbReference>
<evidence type="ECO:0000256" key="4">
    <source>
        <dbReference type="ARBA" id="ARBA00023163"/>
    </source>
</evidence>
<protein>
    <submittedName>
        <fullName evidence="6">Hydrogen peroxide-inducible genes activator</fullName>
    </submittedName>
</protein>
<dbReference type="InterPro" id="IPR036388">
    <property type="entry name" value="WH-like_DNA-bd_sf"/>
</dbReference>
<evidence type="ECO:0000313" key="7">
    <source>
        <dbReference type="Proteomes" id="UP001168552"/>
    </source>
</evidence>
<keyword evidence="4" id="KW-0804">Transcription</keyword>
<dbReference type="Gene3D" id="3.40.190.10">
    <property type="entry name" value="Periplasmic binding protein-like II"/>
    <property type="match status" value="2"/>
</dbReference>
<dbReference type="SUPFAM" id="SSF46785">
    <property type="entry name" value="Winged helix' DNA-binding domain"/>
    <property type="match status" value="1"/>
</dbReference>
<evidence type="ECO:0000256" key="1">
    <source>
        <dbReference type="ARBA" id="ARBA00009437"/>
    </source>
</evidence>
<gene>
    <name evidence="6" type="ORF">QWY31_00665</name>
</gene>
<dbReference type="PANTHER" id="PTHR30419">
    <property type="entry name" value="HTH-TYPE TRANSCRIPTIONAL REGULATOR YBHD"/>
    <property type="match status" value="1"/>
</dbReference>
<accession>A0ABT8F0R6</accession>
<dbReference type="InterPro" id="IPR000847">
    <property type="entry name" value="LysR_HTH_N"/>
</dbReference>
<dbReference type="InterPro" id="IPR036390">
    <property type="entry name" value="WH_DNA-bd_sf"/>
</dbReference>
<dbReference type="SUPFAM" id="SSF53850">
    <property type="entry name" value="Periplasmic binding protein-like II"/>
    <property type="match status" value="1"/>
</dbReference>
<dbReference type="CDD" id="cd08411">
    <property type="entry name" value="PBP2_OxyR"/>
    <property type="match status" value="1"/>
</dbReference>
<evidence type="ECO:0000313" key="6">
    <source>
        <dbReference type="EMBL" id="MDN4163988.1"/>
    </source>
</evidence>
<dbReference type="Pfam" id="PF00126">
    <property type="entry name" value="HTH_1"/>
    <property type="match status" value="1"/>
</dbReference>
<feature type="domain" description="HTH lysR-type" evidence="5">
    <location>
        <begin position="1"/>
        <end position="58"/>
    </location>
</feature>
<keyword evidence="3" id="KW-0238">DNA-binding</keyword>